<dbReference type="EMBL" id="KZ826316">
    <property type="protein sequence ID" value="PYI11983.1"/>
    <property type="molecule type" value="Genomic_DNA"/>
</dbReference>
<name>A0A319FNM3_ASPSB</name>
<reference evidence="2 3" key="1">
    <citation type="submission" date="2018-02" db="EMBL/GenBank/DDBJ databases">
        <title>The genomes of Aspergillus section Nigri reveals drivers in fungal speciation.</title>
        <authorList>
            <consortium name="DOE Joint Genome Institute"/>
            <person name="Vesth T.C."/>
            <person name="Nybo J."/>
            <person name="Theobald S."/>
            <person name="Brandl J."/>
            <person name="Frisvad J.C."/>
            <person name="Nielsen K.F."/>
            <person name="Lyhne E.K."/>
            <person name="Kogle M.E."/>
            <person name="Kuo A."/>
            <person name="Riley R."/>
            <person name="Clum A."/>
            <person name="Nolan M."/>
            <person name="Lipzen A."/>
            <person name="Salamov A."/>
            <person name="Henrissat B."/>
            <person name="Wiebenga A."/>
            <person name="De vries R.P."/>
            <person name="Grigoriev I.V."/>
            <person name="Mortensen U.H."/>
            <person name="Andersen M.R."/>
            <person name="Baker S.E."/>
        </authorList>
    </citation>
    <scope>NUCLEOTIDE SEQUENCE [LARGE SCALE GENOMIC DNA]</scope>
    <source>
        <strain evidence="2 3">CBS 121057</strain>
    </source>
</reference>
<dbReference type="OrthoDB" id="9978204at2759"/>
<dbReference type="Proteomes" id="UP000248423">
    <property type="component" value="Unassembled WGS sequence"/>
</dbReference>
<gene>
    <name evidence="2" type="ORF">BO78DRAFT_63900</name>
</gene>
<evidence type="ECO:0000313" key="2">
    <source>
        <dbReference type="EMBL" id="PYI11983.1"/>
    </source>
</evidence>
<evidence type="ECO:0000313" key="3">
    <source>
        <dbReference type="Proteomes" id="UP000248423"/>
    </source>
</evidence>
<dbReference type="AlphaFoldDB" id="A0A319FNM3"/>
<dbReference type="VEuPathDB" id="FungiDB:BO78DRAFT_63900"/>
<proteinExistence type="predicted"/>
<dbReference type="Pfam" id="PF15892">
    <property type="entry name" value="BNR_4"/>
    <property type="match status" value="1"/>
</dbReference>
<keyword evidence="3" id="KW-1185">Reference proteome</keyword>
<organism evidence="2 3">
    <name type="scientific">Aspergillus sclerotiicarbonarius (strain CBS 121057 / IBT 28362)</name>
    <dbReference type="NCBI Taxonomy" id="1448318"/>
    <lineage>
        <taxon>Eukaryota</taxon>
        <taxon>Fungi</taxon>
        <taxon>Dikarya</taxon>
        <taxon>Ascomycota</taxon>
        <taxon>Pezizomycotina</taxon>
        <taxon>Eurotiomycetes</taxon>
        <taxon>Eurotiomycetidae</taxon>
        <taxon>Eurotiales</taxon>
        <taxon>Aspergillaceae</taxon>
        <taxon>Aspergillus</taxon>
        <taxon>Aspergillus subgen. Circumdati</taxon>
    </lineage>
</organism>
<sequence>MALLSITALGEDPNTTHRLNACAYQQSAITTLDSIQYVAFYTSHEASGGRRVTIARHDIKDTSSDWQYLTFEDYKQTTDDGHNTISIGICAGDGTIHVSFDHHCDTLKYRISRPGLANNLNQSSWTAENFSAILDHLPGCDRLVDVTYPRFVPTGKQIYFECRIGKAGAGSDILYCYDPDTAQFAYRGTYLVGRQCNPYPNGISYHLPTSCLHVTWTNRHFIDYEGANDGSSTSHKAQAGPNGPENNEGLYHAYSQDNGVSWYGSDQQPVAILSSRPGTGLDSQDSRLLARDIPRNSGIMNQEAQYVDARGGVHVLNRENTNGKETWVHYYRAPSSDQWDFFALPGIYPTPTGPRGKVVQSEKLDAVFFILPSNTERELIITRRSMTETHEEVQVVWRDLGYTGEPLIDEEALAQFGVLSILMLKNMDEGKRKVVVLQFDINQLAQ</sequence>
<evidence type="ECO:0000256" key="1">
    <source>
        <dbReference type="SAM" id="MobiDB-lite"/>
    </source>
</evidence>
<protein>
    <submittedName>
        <fullName evidence="2">Dockerin type 1</fullName>
    </submittedName>
</protein>
<feature type="region of interest" description="Disordered" evidence="1">
    <location>
        <begin position="227"/>
        <end position="251"/>
    </location>
</feature>
<accession>A0A319FNM3</accession>